<evidence type="ECO:0000313" key="2">
    <source>
        <dbReference type="EMBL" id="KAF7934043.1"/>
    </source>
</evidence>
<dbReference type="RefSeq" id="XP_038730000.1">
    <property type="nucleotide sequence ID" value="XM_038878918.1"/>
</dbReference>
<name>A0A9P5M0G3_9HELO</name>
<keyword evidence="3" id="KW-1185">Reference proteome</keyword>
<dbReference type="GeneID" id="62151991"/>
<gene>
    <name evidence="2" type="ORF">EAE97_008403</name>
</gene>
<feature type="compositionally biased region" description="Basic and acidic residues" evidence="1">
    <location>
        <begin position="129"/>
        <end position="139"/>
    </location>
</feature>
<reference evidence="2 3" key="1">
    <citation type="journal article" date="2020" name="Genome Biol. Evol.">
        <title>Comparative genomics of Sclerotiniaceae.</title>
        <authorList>
            <person name="Valero Jimenez C.A."/>
            <person name="Steentjes M."/>
            <person name="Scholten O.E."/>
            <person name="Van Kan J.A.L."/>
        </authorList>
    </citation>
    <scope>NUCLEOTIDE SEQUENCE [LARGE SCALE GENOMIC DNA]</scope>
    <source>
        <strain evidence="2 3">MUCL 94</strain>
    </source>
</reference>
<dbReference type="EMBL" id="RCSW01000018">
    <property type="protein sequence ID" value="KAF7934043.1"/>
    <property type="molecule type" value="Genomic_DNA"/>
</dbReference>
<feature type="region of interest" description="Disordered" evidence="1">
    <location>
        <begin position="11"/>
        <end position="139"/>
    </location>
</feature>
<feature type="compositionally biased region" description="Basic residues" evidence="1">
    <location>
        <begin position="31"/>
        <end position="51"/>
    </location>
</feature>
<protein>
    <submittedName>
        <fullName evidence="2">Uncharacterized protein</fullName>
    </submittedName>
</protein>
<feature type="compositionally biased region" description="Low complexity" evidence="1">
    <location>
        <begin position="91"/>
        <end position="106"/>
    </location>
</feature>
<organism evidence="2 3">
    <name type="scientific">Botrytis byssoidea</name>
    <dbReference type="NCBI Taxonomy" id="139641"/>
    <lineage>
        <taxon>Eukaryota</taxon>
        <taxon>Fungi</taxon>
        <taxon>Dikarya</taxon>
        <taxon>Ascomycota</taxon>
        <taxon>Pezizomycotina</taxon>
        <taxon>Leotiomycetes</taxon>
        <taxon>Helotiales</taxon>
        <taxon>Sclerotiniaceae</taxon>
        <taxon>Botrytis</taxon>
    </lineage>
</organism>
<dbReference type="Proteomes" id="UP000710849">
    <property type="component" value="Unassembled WGS sequence"/>
</dbReference>
<proteinExistence type="predicted"/>
<feature type="compositionally biased region" description="Basic and acidic residues" evidence="1">
    <location>
        <begin position="61"/>
        <end position="75"/>
    </location>
</feature>
<sequence>MAFTTRSFSFISLSHSSSSLSPYSPLASSKSRSKQPKYPRKNRSKSKSRRKGPNEQEQEQEQERELLTEAFRGEKDEECPCPSCMYPDACSGESEPSSSSSSSSSSFGNHNIDAEESFNIAEVENGGKFLERRKGRREGGRELKMKWGLAWLRGRVTRGRGYGY</sequence>
<comment type="caution">
    <text evidence="2">The sequence shown here is derived from an EMBL/GenBank/DDBJ whole genome shotgun (WGS) entry which is preliminary data.</text>
</comment>
<evidence type="ECO:0000256" key="1">
    <source>
        <dbReference type="SAM" id="MobiDB-lite"/>
    </source>
</evidence>
<evidence type="ECO:0000313" key="3">
    <source>
        <dbReference type="Proteomes" id="UP000710849"/>
    </source>
</evidence>
<feature type="compositionally biased region" description="Low complexity" evidence="1">
    <location>
        <begin position="11"/>
        <end position="30"/>
    </location>
</feature>
<accession>A0A9P5M0G3</accession>
<dbReference type="AlphaFoldDB" id="A0A9P5M0G3"/>